<evidence type="ECO:0000313" key="9">
    <source>
        <dbReference type="Proteomes" id="UP000612680"/>
    </source>
</evidence>
<keyword evidence="9" id="KW-1185">Reference proteome</keyword>
<comment type="similarity">
    <text evidence="1">Belongs to the peptidase S66 family.</text>
</comment>
<evidence type="ECO:0000259" key="7">
    <source>
        <dbReference type="Pfam" id="PF17676"/>
    </source>
</evidence>
<evidence type="ECO:0000256" key="4">
    <source>
        <dbReference type="ARBA" id="ARBA00022801"/>
    </source>
</evidence>
<dbReference type="InterPro" id="IPR040921">
    <property type="entry name" value="Peptidase_S66C"/>
</dbReference>
<keyword evidence="5" id="KW-0720">Serine protease</keyword>
<dbReference type="PANTHER" id="PTHR30237">
    <property type="entry name" value="MURAMOYLTETRAPEPTIDE CARBOXYPEPTIDASE"/>
    <property type="match status" value="1"/>
</dbReference>
<dbReference type="CDD" id="cd07025">
    <property type="entry name" value="Peptidase_S66"/>
    <property type="match status" value="1"/>
</dbReference>
<protein>
    <submittedName>
        <fullName evidence="8">LD-carboxypeptidase</fullName>
    </submittedName>
</protein>
<dbReference type="InterPro" id="IPR027461">
    <property type="entry name" value="Carboxypeptidase_A_C_sf"/>
</dbReference>
<gene>
    <name evidence="8" type="ORF">HWI92_24055</name>
</gene>
<dbReference type="PANTHER" id="PTHR30237:SF2">
    <property type="entry name" value="MUREIN TETRAPEPTIDE CARBOXYPEPTIDASE"/>
    <property type="match status" value="1"/>
</dbReference>
<feature type="domain" description="LD-carboxypeptidase N-terminal" evidence="6">
    <location>
        <begin position="16"/>
        <end position="131"/>
    </location>
</feature>
<evidence type="ECO:0000256" key="3">
    <source>
        <dbReference type="ARBA" id="ARBA00022670"/>
    </source>
</evidence>
<name>A0ABX7ICD3_9BACT</name>
<dbReference type="InterPro" id="IPR040449">
    <property type="entry name" value="Peptidase_S66_N"/>
</dbReference>
<dbReference type="RefSeq" id="WP_204659958.1">
    <property type="nucleotide sequence ID" value="NZ_CP056775.1"/>
</dbReference>
<dbReference type="EMBL" id="CP056775">
    <property type="protein sequence ID" value="QRR03767.1"/>
    <property type="molecule type" value="Genomic_DNA"/>
</dbReference>
<keyword evidence="2" id="KW-0121">Carboxypeptidase</keyword>
<dbReference type="SUPFAM" id="SSF141986">
    <property type="entry name" value="LD-carboxypeptidase A C-terminal domain-like"/>
    <property type="match status" value="1"/>
</dbReference>
<dbReference type="InterPro" id="IPR003507">
    <property type="entry name" value="S66_fam"/>
</dbReference>
<evidence type="ECO:0000259" key="6">
    <source>
        <dbReference type="Pfam" id="PF02016"/>
    </source>
</evidence>
<sequence length="310" mass="33885">MSEIKFPPFLQPGDRVGIVAPASAVQYDDLIPGIELLRSWGLEVVEGATLKSHFHQFSATDEARQQELQDMLDDPSIHAIMAARGGYGCSRIVDKLDFTHFQKHPKWIVGFSDLTVLLSHIYNLGYAGIHGPMAKSITAFGSSLAAESVGQMLFGELPAYAVSAHPLNRFGTATAEVVGGNLCILAHLLGSGTEVDTKGKILFIEDIHEYLYNLDRMMIQLKRAGKLEQLAGLIVGQFTDMKDNSDPDFGKSTYEIVHEHVSQYSYPVCFDFPVGHVGDNRAMGIGMTADFTVGERVAELTFLTSSSTII</sequence>
<evidence type="ECO:0000313" key="8">
    <source>
        <dbReference type="EMBL" id="QRR03767.1"/>
    </source>
</evidence>
<dbReference type="SUPFAM" id="SSF52317">
    <property type="entry name" value="Class I glutamine amidotransferase-like"/>
    <property type="match status" value="1"/>
</dbReference>
<dbReference type="InterPro" id="IPR027478">
    <property type="entry name" value="LdcA_N"/>
</dbReference>
<dbReference type="Gene3D" id="3.40.50.10740">
    <property type="entry name" value="Class I glutamine amidotransferase-like"/>
    <property type="match status" value="1"/>
</dbReference>
<dbReference type="PIRSF" id="PIRSF028757">
    <property type="entry name" value="LD-carboxypeptidase"/>
    <property type="match status" value="1"/>
</dbReference>
<keyword evidence="3" id="KW-0645">Protease</keyword>
<dbReference type="InterPro" id="IPR029062">
    <property type="entry name" value="Class_I_gatase-like"/>
</dbReference>
<evidence type="ECO:0000256" key="5">
    <source>
        <dbReference type="ARBA" id="ARBA00022825"/>
    </source>
</evidence>
<reference evidence="8 9" key="1">
    <citation type="submission" date="2020-06" db="EMBL/GenBank/DDBJ databases">
        <title>Dyadobacter sandarakinus sp. nov., isolated from the soil of the Arctic Yellow River Station.</title>
        <authorList>
            <person name="Zhang Y."/>
            <person name="Peng F."/>
        </authorList>
    </citation>
    <scope>NUCLEOTIDE SEQUENCE [LARGE SCALE GENOMIC DNA]</scope>
    <source>
        <strain evidence="8 9">Q3-56</strain>
    </source>
</reference>
<evidence type="ECO:0000256" key="2">
    <source>
        <dbReference type="ARBA" id="ARBA00022645"/>
    </source>
</evidence>
<dbReference type="Pfam" id="PF02016">
    <property type="entry name" value="Peptidase_S66"/>
    <property type="match status" value="1"/>
</dbReference>
<keyword evidence="4" id="KW-0378">Hydrolase</keyword>
<dbReference type="Gene3D" id="3.50.30.60">
    <property type="entry name" value="LD-carboxypeptidase A C-terminal domain-like"/>
    <property type="match status" value="1"/>
</dbReference>
<proteinExistence type="inferred from homology"/>
<feature type="domain" description="LD-carboxypeptidase C-terminal" evidence="7">
    <location>
        <begin position="175"/>
        <end position="289"/>
    </location>
</feature>
<dbReference type="Pfam" id="PF17676">
    <property type="entry name" value="Peptidase_S66C"/>
    <property type="match status" value="1"/>
</dbReference>
<evidence type="ECO:0000256" key="1">
    <source>
        <dbReference type="ARBA" id="ARBA00010233"/>
    </source>
</evidence>
<accession>A0ABX7ICD3</accession>
<organism evidence="8 9">
    <name type="scientific">Dyadobacter sandarakinus</name>
    <dbReference type="NCBI Taxonomy" id="2747268"/>
    <lineage>
        <taxon>Bacteria</taxon>
        <taxon>Pseudomonadati</taxon>
        <taxon>Bacteroidota</taxon>
        <taxon>Cytophagia</taxon>
        <taxon>Cytophagales</taxon>
        <taxon>Spirosomataceae</taxon>
        <taxon>Dyadobacter</taxon>
    </lineage>
</organism>
<dbReference type="Proteomes" id="UP000612680">
    <property type="component" value="Chromosome"/>
</dbReference>